<dbReference type="PROSITE" id="PS51257">
    <property type="entry name" value="PROKAR_LIPOPROTEIN"/>
    <property type="match status" value="1"/>
</dbReference>
<accession>A0A151XCI7</accession>
<name>A0A151XCI7_9HYME</name>
<dbReference type="Proteomes" id="UP000075809">
    <property type="component" value="Unassembled WGS sequence"/>
</dbReference>
<gene>
    <name evidence="1" type="ORF">ALC60_03134</name>
</gene>
<proteinExistence type="predicted"/>
<keyword evidence="2" id="KW-1185">Reference proteome</keyword>
<dbReference type="EMBL" id="KQ982314">
    <property type="protein sequence ID" value="KYQ58082.1"/>
    <property type="molecule type" value="Genomic_DNA"/>
</dbReference>
<protein>
    <submittedName>
        <fullName evidence="1">Uncharacterized protein</fullName>
    </submittedName>
</protein>
<organism evidence="1 2">
    <name type="scientific">Mycetomoellerius zeteki</name>
    <dbReference type="NCBI Taxonomy" id="64791"/>
    <lineage>
        <taxon>Eukaryota</taxon>
        <taxon>Metazoa</taxon>
        <taxon>Ecdysozoa</taxon>
        <taxon>Arthropoda</taxon>
        <taxon>Hexapoda</taxon>
        <taxon>Insecta</taxon>
        <taxon>Pterygota</taxon>
        <taxon>Neoptera</taxon>
        <taxon>Endopterygota</taxon>
        <taxon>Hymenoptera</taxon>
        <taxon>Apocrita</taxon>
        <taxon>Aculeata</taxon>
        <taxon>Formicoidea</taxon>
        <taxon>Formicidae</taxon>
        <taxon>Myrmicinae</taxon>
        <taxon>Mycetomoellerius</taxon>
    </lineage>
</organism>
<sequence length="181" mass="20713">MKIRRRVGWSGIRNGLFAVFTFVSCSQSGRNQRRRTLRKKTKELLEEYLTRRASILGGDIRPLVTHSSMRKRLLEIVVISEEKEREKEKEKERKEAPACAMCPAMCLVVVVRATMSSLDPKSSLKLIVEAVELARAKVSVVFVSSTTLPKPPRRNPQFADPSLRNQVFLKKETIVVFITHY</sequence>
<evidence type="ECO:0000313" key="2">
    <source>
        <dbReference type="Proteomes" id="UP000075809"/>
    </source>
</evidence>
<dbReference type="AlphaFoldDB" id="A0A151XCI7"/>
<reference evidence="1 2" key="1">
    <citation type="submission" date="2015-09" db="EMBL/GenBank/DDBJ databases">
        <title>Trachymyrmex zeteki WGS genome.</title>
        <authorList>
            <person name="Nygaard S."/>
            <person name="Hu H."/>
            <person name="Boomsma J."/>
            <person name="Zhang G."/>
        </authorList>
    </citation>
    <scope>NUCLEOTIDE SEQUENCE [LARGE SCALE GENOMIC DNA]</scope>
    <source>
        <strain evidence="1">Tzet28-1</strain>
        <tissue evidence="1">Whole body</tissue>
    </source>
</reference>
<evidence type="ECO:0000313" key="1">
    <source>
        <dbReference type="EMBL" id="KYQ58082.1"/>
    </source>
</evidence>